<dbReference type="AlphaFoldDB" id="A0A2N5SAI3"/>
<protein>
    <submittedName>
        <fullName evidence="1">Uncharacterized protein</fullName>
    </submittedName>
</protein>
<reference evidence="1 2" key="1">
    <citation type="submission" date="2017-11" db="EMBL/GenBank/DDBJ databases">
        <title>De novo assembly and phasing of dikaryotic genomes from two isolates of Puccinia coronata f. sp. avenae, the causal agent of oat crown rust.</title>
        <authorList>
            <person name="Miller M.E."/>
            <person name="Zhang Y."/>
            <person name="Omidvar V."/>
            <person name="Sperschneider J."/>
            <person name="Schwessinger B."/>
            <person name="Raley C."/>
            <person name="Palmer J.M."/>
            <person name="Garnica D."/>
            <person name="Upadhyaya N."/>
            <person name="Rathjen J."/>
            <person name="Taylor J.M."/>
            <person name="Park R.F."/>
            <person name="Dodds P.N."/>
            <person name="Hirsch C.D."/>
            <person name="Kianian S.F."/>
            <person name="Figueroa M."/>
        </authorList>
    </citation>
    <scope>NUCLEOTIDE SEQUENCE [LARGE SCALE GENOMIC DNA]</scope>
    <source>
        <strain evidence="1">12NC29</strain>
    </source>
</reference>
<accession>A0A2N5SAI3</accession>
<dbReference type="Proteomes" id="UP000235388">
    <property type="component" value="Unassembled WGS sequence"/>
</dbReference>
<name>A0A2N5SAI3_9BASI</name>
<keyword evidence="2" id="KW-1185">Reference proteome</keyword>
<organism evidence="1 2">
    <name type="scientific">Puccinia coronata f. sp. avenae</name>
    <dbReference type="NCBI Taxonomy" id="200324"/>
    <lineage>
        <taxon>Eukaryota</taxon>
        <taxon>Fungi</taxon>
        <taxon>Dikarya</taxon>
        <taxon>Basidiomycota</taxon>
        <taxon>Pucciniomycotina</taxon>
        <taxon>Pucciniomycetes</taxon>
        <taxon>Pucciniales</taxon>
        <taxon>Pucciniaceae</taxon>
        <taxon>Puccinia</taxon>
    </lineage>
</organism>
<proteinExistence type="predicted"/>
<evidence type="ECO:0000313" key="2">
    <source>
        <dbReference type="Proteomes" id="UP000235388"/>
    </source>
</evidence>
<gene>
    <name evidence="1" type="ORF">PCANC_27382</name>
</gene>
<comment type="caution">
    <text evidence="1">The sequence shown here is derived from an EMBL/GenBank/DDBJ whole genome shotgun (WGS) entry which is preliminary data.</text>
</comment>
<dbReference type="EMBL" id="PGCJ01001068">
    <property type="protein sequence ID" value="PLW10242.1"/>
    <property type="molecule type" value="Genomic_DNA"/>
</dbReference>
<sequence length="75" mass="8596">MINQVMIKERSARHLYCNLDKRGVLNRKRHPSQYTSFVKHSVNPDQPSRSVDDDGNYYCPASSLVCFAQPLIVCP</sequence>
<evidence type="ECO:0000313" key="1">
    <source>
        <dbReference type="EMBL" id="PLW10242.1"/>
    </source>
</evidence>